<dbReference type="AlphaFoldDB" id="A0A0S8FV51"/>
<sequence length="109" mass="12379">MVAGPWVVSTEITDWIGLAYDSLVYRADGGMWTLVGNDSTAGDTYYYTIAHFPSYTLIEFYLFGQDTSWWQNTGIDPVAGVSRPLSFIGNVDYSRYMLPWYYSAISDQK</sequence>
<evidence type="ECO:0000313" key="2">
    <source>
        <dbReference type="Proteomes" id="UP000051373"/>
    </source>
</evidence>
<evidence type="ECO:0000313" key="1">
    <source>
        <dbReference type="EMBL" id="KPK64560.1"/>
    </source>
</evidence>
<organism evidence="1 2">
    <name type="scientific">candidate division WOR_3 bacterium SM23_42</name>
    <dbReference type="NCBI Taxonomy" id="1703779"/>
    <lineage>
        <taxon>Bacteria</taxon>
        <taxon>Bacteria division WOR-3</taxon>
    </lineage>
</organism>
<name>A0A0S8FV51_UNCW3</name>
<dbReference type="EMBL" id="LJUJ01000002">
    <property type="protein sequence ID" value="KPK64560.1"/>
    <property type="molecule type" value="Genomic_DNA"/>
</dbReference>
<comment type="caution">
    <text evidence="1">The sequence shown here is derived from an EMBL/GenBank/DDBJ whole genome shotgun (WGS) entry which is preliminary data.</text>
</comment>
<proteinExistence type="predicted"/>
<accession>A0A0S8FV51</accession>
<dbReference type="Proteomes" id="UP000051373">
    <property type="component" value="Unassembled WGS sequence"/>
</dbReference>
<protein>
    <submittedName>
        <fullName evidence="1">Uncharacterized protein</fullName>
    </submittedName>
</protein>
<reference evidence="1 2" key="1">
    <citation type="journal article" date="2015" name="Microbiome">
        <title>Genomic resolution of linkages in carbon, nitrogen, and sulfur cycling among widespread estuary sediment bacteria.</title>
        <authorList>
            <person name="Baker B.J."/>
            <person name="Lazar C.S."/>
            <person name="Teske A.P."/>
            <person name="Dick G.J."/>
        </authorList>
    </citation>
    <scope>NUCLEOTIDE SEQUENCE [LARGE SCALE GENOMIC DNA]</scope>
    <source>
        <strain evidence="1">SM23_42</strain>
    </source>
</reference>
<gene>
    <name evidence="1" type="ORF">AMJ83_02335</name>
</gene>